<keyword evidence="4" id="KW-1185">Reference proteome</keyword>
<evidence type="ECO:0000313" key="3">
    <source>
        <dbReference type="EMBL" id="MBB3193338.1"/>
    </source>
</evidence>
<keyword evidence="2" id="KW-0812">Transmembrane</keyword>
<sequence length="303" mass="33094">MTSPTVPGALHDTLSPETEAPAESGREFPIALKVIGALLLIFALAIPMLAGAAPPWDTRPKPLAIAPRTQAPVPASDPARGNDAALVGANVASSATADDGSDEAFRAQAEAVVLRKVGASARREGQRLMLFVEQGRPVMLDSRHPEPDDGGQTPYVDYRLDGLSPDKRFYVVRVTLAFGTEVLWISRKDGQRYEMHGNVNPSPDGRFLVVTHASPGVEFNGVVIWSLEEDRLVERYKFEATPEQRGVSFRFMRWRDASTIELEQFAEVDPGTCRTGTLSSLALLARKSDRWILRSNSSPRCDA</sequence>
<reference evidence="3 4" key="1">
    <citation type="submission" date="2020-08" db="EMBL/GenBank/DDBJ databases">
        <title>Genomic Encyclopedia of Type Strains, Phase III (KMG-III): the genomes of soil and plant-associated and newly described type strains.</title>
        <authorList>
            <person name="Whitman W."/>
        </authorList>
    </citation>
    <scope>NUCLEOTIDE SEQUENCE [LARGE SCALE GENOMIC DNA]</scope>
    <source>
        <strain evidence="3 4">CECT 7247</strain>
    </source>
</reference>
<dbReference type="Proteomes" id="UP000574369">
    <property type="component" value="Unassembled WGS sequence"/>
</dbReference>
<protein>
    <submittedName>
        <fullName evidence="3">Uncharacterized protein</fullName>
    </submittedName>
</protein>
<feature type="region of interest" description="Disordered" evidence="1">
    <location>
        <begin position="1"/>
        <end position="22"/>
    </location>
</feature>
<comment type="caution">
    <text evidence="3">The sequence shown here is derived from an EMBL/GenBank/DDBJ whole genome shotgun (WGS) entry which is preliminary data.</text>
</comment>
<proteinExistence type="predicted"/>
<feature type="transmembrane region" description="Helical" evidence="2">
    <location>
        <begin position="30"/>
        <end position="53"/>
    </location>
</feature>
<evidence type="ECO:0000313" key="4">
    <source>
        <dbReference type="Proteomes" id="UP000574369"/>
    </source>
</evidence>
<accession>A0ABR6GMK6</accession>
<dbReference type="RefSeq" id="WP_088449062.1">
    <property type="nucleotide sequence ID" value="NZ_JACHXO010000001.1"/>
</dbReference>
<keyword evidence="2" id="KW-1133">Transmembrane helix</keyword>
<dbReference type="EMBL" id="JACHXO010000001">
    <property type="protein sequence ID" value="MBB3193338.1"/>
    <property type="molecule type" value="Genomic_DNA"/>
</dbReference>
<gene>
    <name evidence="3" type="ORF">FHS28_000703</name>
</gene>
<keyword evidence="2" id="KW-0472">Membrane</keyword>
<name>A0ABR6GMK6_9BURK</name>
<organism evidence="3 4">
    <name type="scientific">Roseateles terrae</name>
    <dbReference type="NCBI Taxonomy" id="431060"/>
    <lineage>
        <taxon>Bacteria</taxon>
        <taxon>Pseudomonadati</taxon>
        <taxon>Pseudomonadota</taxon>
        <taxon>Betaproteobacteria</taxon>
        <taxon>Burkholderiales</taxon>
        <taxon>Sphaerotilaceae</taxon>
        <taxon>Roseateles</taxon>
    </lineage>
</organism>
<evidence type="ECO:0000256" key="1">
    <source>
        <dbReference type="SAM" id="MobiDB-lite"/>
    </source>
</evidence>
<evidence type="ECO:0000256" key="2">
    <source>
        <dbReference type="SAM" id="Phobius"/>
    </source>
</evidence>